<organism evidence="1 2">
    <name type="scientific">Vibrio cidicii</name>
    <dbReference type="NCBI Taxonomy" id="1763883"/>
    <lineage>
        <taxon>Bacteria</taxon>
        <taxon>Pseudomonadati</taxon>
        <taxon>Pseudomonadota</taxon>
        <taxon>Gammaproteobacteria</taxon>
        <taxon>Vibrionales</taxon>
        <taxon>Vibrionaceae</taxon>
        <taxon>Vibrio</taxon>
    </lineage>
</organism>
<accession>A0ABR5VZ26</accession>
<name>A0ABR5VZ26_9VIBR</name>
<evidence type="ECO:0000313" key="2">
    <source>
        <dbReference type="Proteomes" id="UP000075609"/>
    </source>
</evidence>
<comment type="caution">
    <text evidence="1">The sequence shown here is derived from an EMBL/GenBank/DDBJ whole genome shotgun (WGS) entry which is preliminary data.</text>
</comment>
<proteinExistence type="predicted"/>
<gene>
    <name evidence="1" type="ORF">ATY35_19100</name>
</gene>
<evidence type="ECO:0000313" key="1">
    <source>
        <dbReference type="EMBL" id="KYN82970.1"/>
    </source>
</evidence>
<sequence length="103" mass="11157">MTSLGAFPPIYFGDKTPGAAHRMCSLFDLNDKPSVAVYKAIGIACGFVVSGTKKPSATGLHKLIYLMVSYALNTLGACDVRSYEALFTAQRVNHLYHQMNLGL</sequence>
<dbReference type="EMBL" id="LOBP01000170">
    <property type="protein sequence ID" value="KYN82970.1"/>
    <property type="molecule type" value="Genomic_DNA"/>
</dbReference>
<protein>
    <submittedName>
        <fullName evidence="1">Uncharacterized protein</fullName>
    </submittedName>
</protein>
<dbReference type="Proteomes" id="UP000075609">
    <property type="component" value="Unassembled WGS sequence"/>
</dbReference>
<keyword evidence="2" id="KW-1185">Reference proteome</keyword>
<reference evidence="1 2" key="1">
    <citation type="submission" date="2015-12" db="EMBL/GenBank/DDBJ databases">
        <authorList>
            <person name="Tarr C.L."/>
            <person name="Gladney L.M."/>
        </authorList>
    </citation>
    <scope>NUCLEOTIDE SEQUENCE [LARGE SCALE GENOMIC DNA]</scope>
    <source>
        <strain evidence="1 2">1048-83</strain>
    </source>
</reference>